<dbReference type="PANTHER" id="PTHR32247:SF3">
    <property type="entry name" value="DIABLO IAP-BINDING MITOCHONDRIAL PROTEIN"/>
    <property type="match status" value="1"/>
</dbReference>
<evidence type="ECO:0000256" key="4">
    <source>
        <dbReference type="ARBA" id="ARBA00023128"/>
    </source>
</evidence>
<dbReference type="GO" id="GO:0051402">
    <property type="term" value="P:neuron apoptotic process"/>
    <property type="evidence" value="ECO:0007669"/>
    <property type="project" value="TreeGrafter"/>
</dbReference>
<evidence type="ECO:0000256" key="2">
    <source>
        <dbReference type="ARBA" id="ARBA00022703"/>
    </source>
</evidence>
<organism evidence="7">
    <name type="scientific">Rhipicephalus appendiculatus</name>
    <name type="common">Brown ear tick</name>
    <dbReference type="NCBI Taxonomy" id="34631"/>
    <lineage>
        <taxon>Eukaryota</taxon>
        <taxon>Metazoa</taxon>
        <taxon>Ecdysozoa</taxon>
        <taxon>Arthropoda</taxon>
        <taxon>Chelicerata</taxon>
        <taxon>Arachnida</taxon>
        <taxon>Acari</taxon>
        <taxon>Parasitiformes</taxon>
        <taxon>Ixodida</taxon>
        <taxon>Ixodoidea</taxon>
        <taxon>Ixodidae</taxon>
        <taxon>Rhipicephalinae</taxon>
        <taxon>Rhipicephalus</taxon>
        <taxon>Rhipicephalus</taxon>
    </lineage>
</organism>
<dbReference type="AlphaFoldDB" id="A0A131YG21"/>
<dbReference type="EMBL" id="GEDV01011132">
    <property type="protein sequence ID" value="JAP77425.1"/>
    <property type="molecule type" value="Transcribed_RNA"/>
</dbReference>
<dbReference type="PANTHER" id="PTHR32247">
    <property type="entry name" value="DIABLO HOMOLOG, MITOCHONDRIAL"/>
    <property type="match status" value="1"/>
</dbReference>
<proteinExistence type="inferred from homology"/>
<name>A0A131YG21_RHIAP</name>
<evidence type="ECO:0000313" key="7">
    <source>
        <dbReference type="EMBL" id="JAP77425.1"/>
    </source>
</evidence>
<dbReference type="SUPFAM" id="SSF46984">
    <property type="entry name" value="Smac/diablo"/>
    <property type="match status" value="1"/>
</dbReference>
<reference evidence="7" key="1">
    <citation type="journal article" date="2016" name="Ticks Tick Borne Dis.">
        <title>De novo assembly and annotation of the salivary gland transcriptome of Rhipicephalus appendiculatus male and female ticks during blood feeding.</title>
        <authorList>
            <person name="de Castro M.H."/>
            <person name="de Klerk D."/>
            <person name="Pienaar R."/>
            <person name="Latif A.A."/>
            <person name="Rees D.J."/>
            <person name="Mans B.J."/>
        </authorList>
    </citation>
    <scope>NUCLEOTIDE SEQUENCE</scope>
    <source>
        <tissue evidence="7">Salivary glands</tissue>
    </source>
</reference>
<comment type="similarity">
    <text evidence="6">Belongs to the Smac/DIABLO protein family.</text>
</comment>
<accession>A0A131YG21</accession>
<keyword evidence="3" id="KW-0809">Transit peptide</keyword>
<dbReference type="GO" id="GO:0008631">
    <property type="term" value="P:intrinsic apoptotic signaling pathway in response to oxidative stress"/>
    <property type="evidence" value="ECO:0007669"/>
    <property type="project" value="TreeGrafter"/>
</dbReference>
<evidence type="ECO:0000256" key="5">
    <source>
        <dbReference type="ARBA" id="ARBA00033049"/>
    </source>
</evidence>
<evidence type="ECO:0000256" key="3">
    <source>
        <dbReference type="ARBA" id="ARBA00022946"/>
    </source>
</evidence>
<keyword evidence="4" id="KW-0496">Mitochondrion</keyword>
<evidence type="ECO:0000256" key="6">
    <source>
        <dbReference type="ARBA" id="ARBA00046319"/>
    </source>
</evidence>
<sequence length="242" mass="26520">MAQTAVALRLLWRFTHVRNIMRFARRHPQLTKVAGKAAFSTTAAWSLPIVARCAEDDSDDSLAGIDPETLSHEFLIKQASVVAVEAASRVLIQLTAAILDAHEAYWKSLNKLSSLLKRFETEVGLCSGDDSIWLEMITIREETNRLKADVLSLESRMQSVSGLMEAMAQTAFANGAEYAGICANERLLSAERQIRSAAQKTAILEDVLNRAHRDAIISGTDKVVKAEETRPQKDVAAVDVGA</sequence>
<dbReference type="Gene3D" id="1.20.58.70">
    <property type="match status" value="1"/>
</dbReference>
<dbReference type="InterPro" id="IPR015142">
    <property type="entry name" value="Smac_DIABLO"/>
</dbReference>
<evidence type="ECO:0000256" key="1">
    <source>
        <dbReference type="ARBA" id="ARBA00004173"/>
    </source>
</evidence>
<keyword evidence="2" id="KW-0053">Apoptosis</keyword>
<dbReference type="Pfam" id="PF09057">
    <property type="entry name" value="Smac_DIABLO"/>
    <property type="match status" value="1"/>
</dbReference>
<protein>
    <recommendedName>
        <fullName evidence="5">Direct IAP-binding protein with low pI</fullName>
    </recommendedName>
</protein>
<comment type="subcellular location">
    <subcellularLocation>
        <location evidence="1">Mitochondrion</location>
    </subcellularLocation>
</comment>
<dbReference type="GO" id="GO:0005739">
    <property type="term" value="C:mitochondrion"/>
    <property type="evidence" value="ECO:0007669"/>
    <property type="project" value="UniProtKB-SubCell"/>
</dbReference>
<dbReference type="InterPro" id="IPR009062">
    <property type="entry name" value="Smac/DIABLO-like_sf"/>
</dbReference>